<gene>
    <name evidence="2" type="ORF">DIW82_01155</name>
</gene>
<comment type="caution">
    <text evidence="2">The sequence shown here is derived from an EMBL/GenBank/DDBJ whole genome shotgun (WGS) entry which is preliminary data.</text>
</comment>
<dbReference type="InterPro" id="IPR039261">
    <property type="entry name" value="FNR_nucleotide-bd"/>
</dbReference>
<dbReference type="InterPro" id="IPR017927">
    <property type="entry name" value="FAD-bd_FR_type"/>
</dbReference>
<dbReference type="InterPro" id="IPR017938">
    <property type="entry name" value="Riboflavin_synthase-like_b-brl"/>
</dbReference>
<dbReference type="InterPro" id="IPR039374">
    <property type="entry name" value="SIP_fam"/>
</dbReference>
<dbReference type="PANTHER" id="PTHR30157:SF0">
    <property type="entry name" value="NADPH-DEPENDENT FERRIC-CHELATE REDUCTASE"/>
    <property type="match status" value="1"/>
</dbReference>
<dbReference type="STRING" id="863239.GCA_000213935_02130"/>
<reference evidence="2 3" key="1">
    <citation type="journal article" date="2018" name="Nat. Biotechnol.">
        <title>A standardized bacterial taxonomy based on genome phylogeny substantially revises the tree of life.</title>
        <authorList>
            <person name="Parks D.H."/>
            <person name="Chuvochina M."/>
            <person name="Waite D.W."/>
            <person name="Rinke C."/>
            <person name="Skarshewski A."/>
            <person name="Chaumeil P.A."/>
            <person name="Hugenholtz P."/>
        </authorList>
    </citation>
    <scope>NUCLEOTIDE SEQUENCE [LARGE SCALE GENOMIC DNA]</scope>
    <source>
        <strain evidence="2">UBA11247</strain>
    </source>
</reference>
<dbReference type="Pfam" id="PF04954">
    <property type="entry name" value="SIP"/>
    <property type="match status" value="1"/>
</dbReference>
<dbReference type="Proteomes" id="UP000261739">
    <property type="component" value="Unassembled WGS sequence"/>
</dbReference>
<dbReference type="PROSITE" id="PS51384">
    <property type="entry name" value="FAD_FR"/>
    <property type="match status" value="1"/>
</dbReference>
<dbReference type="InterPro" id="IPR013113">
    <property type="entry name" value="SIP_FAD-bd"/>
</dbReference>
<dbReference type="Pfam" id="PF08021">
    <property type="entry name" value="FAD_binding_9"/>
    <property type="match status" value="1"/>
</dbReference>
<evidence type="ECO:0000313" key="2">
    <source>
        <dbReference type="EMBL" id="HCT13424.1"/>
    </source>
</evidence>
<dbReference type="SUPFAM" id="SSF63380">
    <property type="entry name" value="Riboflavin synthase domain-like"/>
    <property type="match status" value="1"/>
</dbReference>
<dbReference type="InterPro" id="IPR007037">
    <property type="entry name" value="SIP_rossman_dom"/>
</dbReference>
<dbReference type="Gene3D" id="2.40.30.10">
    <property type="entry name" value="Translation factors"/>
    <property type="match status" value="1"/>
</dbReference>
<feature type="domain" description="FAD-binding FR-type" evidence="1">
    <location>
        <begin position="11"/>
        <end position="147"/>
    </location>
</feature>
<dbReference type="GO" id="GO:0016491">
    <property type="term" value="F:oxidoreductase activity"/>
    <property type="evidence" value="ECO:0007669"/>
    <property type="project" value="InterPro"/>
</dbReference>
<evidence type="ECO:0000259" key="1">
    <source>
        <dbReference type="PROSITE" id="PS51384"/>
    </source>
</evidence>
<dbReference type="AlphaFoldDB" id="A0A3D4SVW7"/>
<dbReference type="CDD" id="cd06193">
    <property type="entry name" value="siderophore_interacting"/>
    <property type="match status" value="1"/>
</dbReference>
<sequence>MPNIGITHADSGLVRTRVARSERVTPHMHRVTFSGEDLDTFVPLGFDQWFRLAIPVRDGDRLDKVPSKFTFGTLLKFMAMPRGTRPTIRNYTVRDFRPATDGQSAELDVDFVIHGDSGVAGPWAVSAEPGAPVALVDQGCGWKPVPAAQSLIVTDESGMAAALGVLRDMPRDATGHAIIEVFDERDRQDDAAPEGVTVHWLVRKPSDDPGALALPALRELSISADLYAFTVGESALIKGVRRHLVNDCGVPKANVTFSGYWKIGKSAPS</sequence>
<accession>A0A3D4SVW7</accession>
<dbReference type="EMBL" id="DQID01000027">
    <property type="protein sequence ID" value="HCT13424.1"/>
    <property type="molecule type" value="Genomic_DNA"/>
</dbReference>
<protein>
    <submittedName>
        <fullName evidence="2">Siderophore-interacting protein</fullName>
    </submittedName>
</protein>
<evidence type="ECO:0000313" key="3">
    <source>
        <dbReference type="Proteomes" id="UP000261739"/>
    </source>
</evidence>
<dbReference type="RefSeq" id="WP_010119427.1">
    <property type="nucleotide sequence ID" value="NZ_DAITTW010000123.1"/>
</dbReference>
<dbReference type="PANTHER" id="PTHR30157">
    <property type="entry name" value="FERRIC REDUCTASE, NADPH-DEPENDENT"/>
    <property type="match status" value="1"/>
</dbReference>
<name>A0A3D4SVW7_9CORY</name>
<proteinExistence type="predicted"/>
<organism evidence="2 3">
    <name type="scientific">Corynebacterium nuruki</name>
    <dbReference type="NCBI Taxonomy" id="1032851"/>
    <lineage>
        <taxon>Bacteria</taxon>
        <taxon>Bacillati</taxon>
        <taxon>Actinomycetota</taxon>
        <taxon>Actinomycetes</taxon>
        <taxon>Mycobacteriales</taxon>
        <taxon>Corynebacteriaceae</taxon>
        <taxon>Corynebacterium</taxon>
    </lineage>
</organism>
<dbReference type="Gene3D" id="3.40.50.80">
    <property type="entry name" value="Nucleotide-binding domain of ferredoxin-NADP reductase (FNR) module"/>
    <property type="match status" value="1"/>
</dbReference>